<keyword evidence="7" id="KW-1185">Reference proteome</keyword>
<reference evidence="6" key="3">
    <citation type="journal article" date="2018" name="Vet. Microbiol.">
        <title>Molecular epidemiology of methicillin-resistant staphylococci amongst veterinary personnel, personnel-owned pets, patients and the hospital environment of two companion animal veterinary hospitals.</title>
        <authorList>
            <person name="Worthing K.A."/>
            <person name="Brown J."/>
            <person name="Gerber L."/>
            <person name="Abraham S."/>
            <person name="Trott D."/>
            <person name="Norris J.M."/>
        </authorList>
    </citation>
    <scope>NUCLEOTIDE SEQUENCE [LARGE SCALE GENOMIC DNA]</scope>
    <source>
        <strain evidence="6">ST496-2</strain>
    </source>
</reference>
<evidence type="ECO:0000313" key="6">
    <source>
        <dbReference type="Proteomes" id="UP000256409"/>
    </source>
</evidence>
<dbReference type="Proteomes" id="UP000256409">
    <property type="component" value="Unassembled WGS sequence"/>
</dbReference>
<evidence type="ECO:0000313" key="7">
    <source>
        <dbReference type="Proteomes" id="UP000600220"/>
    </source>
</evidence>
<organism evidence="3 5">
    <name type="scientific">Staphylococcus pseudintermedius</name>
    <dbReference type="NCBI Taxonomy" id="283734"/>
    <lineage>
        <taxon>Bacteria</taxon>
        <taxon>Bacillati</taxon>
        <taxon>Bacillota</taxon>
        <taxon>Bacilli</taxon>
        <taxon>Bacillales</taxon>
        <taxon>Staphylococcaceae</taxon>
        <taxon>Staphylococcus</taxon>
        <taxon>Staphylococcus intermedius group</taxon>
    </lineage>
</organism>
<dbReference type="EMBL" id="QEIT01000044">
    <property type="protein sequence ID" value="PWZ74224.1"/>
    <property type="molecule type" value="Genomic_DNA"/>
</dbReference>
<dbReference type="AlphaFoldDB" id="A0A317YRL4"/>
<comment type="caution">
    <text evidence="3">The sequence shown here is derived from an EMBL/GenBank/DDBJ whole genome shotgun (WGS) entry which is preliminary data.</text>
</comment>
<reference evidence="2 7" key="4">
    <citation type="submission" date="2018-11" db="EMBL/GenBank/DDBJ databases">
        <authorList>
            <consortium name="Veterinary Laboratory Investigation and Response Network"/>
        </authorList>
    </citation>
    <scope>NUCLEOTIDE SEQUENCE [LARGE SCALE GENOMIC DNA]</scope>
    <source>
        <strain evidence="2 7">SPSE-18-VL-LA-PA-Ryan-0021</strain>
    </source>
</reference>
<proteinExistence type="predicted"/>
<evidence type="ECO:0000256" key="1">
    <source>
        <dbReference type="SAM" id="Phobius"/>
    </source>
</evidence>
<protein>
    <submittedName>
        <fullName evidence="3">Putative holin-like toxin</fullName>
    </submittedName>
</protein>
<reference evidence="4" key="2">
    <citation type="journal article" date="2018" name="Vet. Microbiol.">
        <title>Methicillin-resistant staphylococci amongst veterinary personnel, personnel-owned pets, patients and the hospital environment of two small animal veterinary hospitals.</title>
        <authorList>
            <person name="Worthing K.A."/>
            <person name="Brown J."/>
            <person name="Gerber L."/>
            <person name="Abraham S."/>
            <person name="Trott D."/>
            <person name="Norris J.M."/>
        </authorList>
    </citation>
    <scope>NUCLEOTIDE SEQUENCE</scope>
    <source>
        <strain evidence="4">ST496-2</strain>
    </source>
</reference>
<evidence type="ECO:0000313" key="2">
    <source>
        <dbReference type="EMBL" id="EGQ4383939.1"/>
    </source>
</evidence>
<evidence type="ECO:0000313" key="4">
    <source>
        <dbReference type="EMBL" id="REA80130.1"/>
    </source>
</evidence>
<feature type="transmembrane region" description="Helical" evidence="1">
    <location>
        <begin position="7"/>
        <end position="28"/>
    </location>
</feature>
<dbReference type="Proteomes" id="UP000246800">
    <property type="component" value="Unassembled WGS sequence"/>
</dbReference>
<dbReference type="Proteomes" id="UP000600220">
    <property type="component" value="Unassembled WGS sequence"/>
</dbReference>
<accession>A0A317YRL4</accession>
<sequence>MISIADALMIMLGFGTFTVALIHLVVSIDKKSKNNHH</sequence>
<name>A0A317YRL4_STAPS</name>
<keyword evidence="1" id="KW-0472">Membrane</keyword>
<dbReference type="Pfam" id="PF16935">
    <property type="entry name" value="Hol_Tox"/>
    <property type="match status" value="1"/>
</dbReference>
<gene>
    <name evidence="3" type="ORF">DD902_08960</name>
    <name evidence="4" type="ORF">DV961_12860</name>
    <name evidence="2" type="ORF">EGV54_02320</name>
</gene>
<evidence type="ECO:0000313" key="3">
    <source>
        <dbReference type="EMBL" id="PWZ74224.1"/>
    </source>
</evidence>
<reference evidence="3 5" key="1">
    <citation type="journal article" date="2018" name="Vet. Microbiol.">
        <title>Clonal diversity and geographic distribution of methicillin-resistant Staphylococcus pseudintermedius from Australian animals: Discovery of novel sequence types.</title>
        <authorList>
            <person name="Worthing K.A."/>
            <person name="Abraham S."/>
            <person name="Coombs G.W."/>
            <person name="Pang S."/>
            <person name="Saputra S."/>
            <person name="Jordan D."/>
            <person name="Trott D.J."/>
            <person name="Norris J.M."/>
        </authorList>
    </citation>
    <scope>NUCLEOTIDE SEQUENCE [LARGE SCALE GENOMIC DNA]</scope>
    <source>
        <strain evidence="3 5">ST525 1</strain>
    </source>
</reference>
<evidence type="ECO:0000313" key="5">
    <source>
        <dbReference type="Proteomes" id="UP000246800"/>
    </source>
</evidence>
<dbReference type="RefSeq" id="WP_014613562.1">
    <property type="nucleotide sequence ID" value="NZ_BAAFHP010000026.1"/>
</dbReference>
<dbReference type="EMBL" id="QQPC01000141">
    <property type="protein sequence ID" value="REA80130.1"/>
    <property type="molecule type" value="Genomic_DNA"/>
</dbReference>
<keyword evidence="1" id="KW-1133">Transmembrane helix</keyword>
<dbReference type="InterPro" id="IPR031616">
    <property type="entry name" value="BsrE-like"/>
</dbReference>
<keyword evidence="1" id="KW-0812">Transmembrane</keyword>
<dbReference type="EMBL" id="AAXKXX010000001">
    <property type="protein sequence ID" value="EGQ4383939.1"/>
    <property type="molecule type" value="Genomic_DNA"/>
</dbReference>